<evidence type="ECO:0000256" key="1">
    <source>
        <dbReference type="ARBA" id="ARBA00022723"/>
    </source>
</evidence>
<reference evidence="3" key="1">
    <citation type="journal article" date="2021" name="PeerJ">
        <title>Extensive microbial diversity within the chicken gut microbiome revealed by metagenomics and culture.</title>
        <authorList>
            <person name="Gilroy R."/>
            <person name="Ravi A."/>
            <person name="Getino M."/>
            <person name="Pursley I."/>
            <person name="Horton D.L."/>
            <person name="Alikhan N.F."/>
            <person name="Baker D."/>
            <person name="Gharbi K."/>
            <person name="Hall N."/>
            <person name="Watson M."/>
            <person name="Adriaenssens E.M."/>
            <person name="Foster-Nyarko E."/>
            <person name="Jarju S."/>
            <person name="Secka A."/>
            <person name="Antonio M."/>
            <person name="Oren A."/>
            <person name="Chaudhuri R.R."/>
            <person name="La Ragione R."/>
            <person name="Hildebrand F."/>
            <person name="Pallen M.J."/>
        </authorList>
    </citation>
    <scope>NUCLEOTIDE SEQUENCE</scope>
    <source>
        <strain evidence="3">CHK175-13533</strain>
    </source>
</reference>
<dbReference type="SMART" id="SM00849">
    <property type="entry name" value="Lactamase_B"/>
    <property type="match status" value="1"/>
</dbReference>
<protein>
    <submittedName>
        <fullName evidence="3">MBL fold metallo-hydrolase</fullName>
    </submittedName>
</protein>
<dbReference type="GO" id="GO:0046872">
    <property type="term" value="F:metal ion binding"/>
    <property type="evidence" value="ECO:0007669"/>
    <property type="project" value="UniProtKB-KW"/>
</dbReference>
<sequence length="295" mass="32464">MTAGVIMPHPHAQAFFDPQTSTYSYVVHQPGQTACAIIDPVLDYDPSAAKTSTASAQKLLDYIHAHDLEVQWILETHAHADHLSAAAWLKDKTGARIAIGAPIAQVQRCFKDIYHLGAEQPVDGSPFDTLWNDGDIFHIGSLEVQVLHVPGHTPADMAYHVKGLGIFVGDTLFLPDVGTARCDFPGGCATQLYQSMQRLLSFPDDTVLFMCHDYPPNDRAPHYSCTVADQKTHNIHLKNNTTEAQFVQLRNARDATLGLPRLMLPALQINIQAGHLPQAEANQVSYLKIPLNTFN</sequence>
<dbReference type="AlphaFoldDB" id="A0A9D2VG47"/>
<dbReference type="GO" id="GO:0070813">
    <property type="term" value="P:hydrogen sulfide metabolic process"/>
    <property type="evidence" value="ECO:0007669"/>
    <property type="project" value="TreeGrafter"/>
</dbReference>
<dbReference type="Proteomes" id="UP000700248">
    <property type="component" value="Unassembled WGS sequence"/>
</dbReference>
<feature type="domain" description="Metallo-beta-lactamase" evidence="2">
    <location>
        <begin position="21"/>
        <end position="212"/>
    </location>
</feature>
<dbReference type="Pfam" id="PF00753">
    <property type="entry name" value="Lactamase_B"/>
    <property type="match status" value="1"/>
</dbReference>
<dbReference type="PANTHER" id="PTHR43084">
    <property type="entry name" value="PERSULFIDE DIOXYGENASE ETHE1"/>
    <property type="match status" value="1"/>
</dbReference>
<keyword evidence="1" id="KW-0479">Metal-binding</keyword>
<proteinExistence type="predicted"/>
<name>A0A9D2VG47_9BURK</name>
<comment type="caution">
    <text evidence="3">The sequence shown here is derived from an EMBL/GenBank/DDBJ whole genome shotgun (WGS) entry which is preliminary data.</text>
</comment>
<accession>A0A9D2VG47</accession>
<evidence type="ECO:0000259" key="2">
    <source>
        <dbReference type="SMART" id="SM00849"/>
    </source>
</evidence>
<gene>
    <name evidence="3" type="ORF">K8U84_05830</name>
</gene>
<dbReference type="InterPro" id="IPR044528">
    <property type="entry name" value="POD-like_MBL-fold"/>
</dbReference>
<dbReference type="EMBL" id="DYTQ01000069">
    <property type="protein sequence ID" value="HJH24056.1"/>
    <property type="molecule type" value="Genomic_DNA"/>
</dbReference>
<dbReference type="InterPro" id="IPR051682">
    <property type="entry name" value="Mito_Persulfide_Diox"/>
</dbReference>
<dbReference type="PANTHER" id="PTHR43084:SF1">
    <property type="entry name" value="PERSULFIDE DIOXYGENASE ETHE1, MITOCHONDRIAL"/>
    <property type="match status" value="1"/>
</dbReference>
<dbReference type="CDD" id="cd07724">
    <property type="entry name" value="POD-like_MBL-fold"/>
    <property type="match status" value="1"/>
</dbReference>
<dbReference type="GO" id="GO:0006749">
    <property type="term" value="P:glutathione metabolic process"/>
    <property type="evidence" value="ECO:0007669"/>
    <property type="project" value="InterPro"/>
</dbReference>
<dbReference type="SUPFAM" id="SSF56281">
    <property type="entry name" value="Metallo-hydrolase/oxidoreductase"/>
    <property type="match status" value="1"/>
</dbReference>
<reference evidence="3" key="2">
    <citation type="submission" date="2021-09" db="EMBL/GenBank/DDBJ databases">
        <authorList>
            <person name="Gilroy R."/>
        </authorList>
    </citation>
    <scope>NUCLEOTIDE SEQUENCE</scope>
    <source>
        <strain evidence="3">CHK175-13533</strain>
    </source>
</reference>
<evidence type="ECO:0000313" key="3">
    <source>
        <dbReference type="EMBL" id="HJH24056.1"/>
    </source>
</evidence>
<dbReference type="InterPro" id="IPR001279">
    <property type="entry name" value="Metallo-B-lactamas"/>
</dbReference>
<dbReference type="Gene3D" id="3.60.15.10">
    <property type="entry name" value="Ribonuclease Z/Hydroxyacylglutathione hydrolase-like"/>
    <property type="match status" value="1"/>
</dbReference>
<evidence type="ECO:0000313" key="4">
    <source>
        <dbReference type="Proteomes" id="UP000700248"/>
    </source>
</evidence>
<dbReference type="GO" id="GO:0050313">
    <property type="term" value="F:sulfur dioxygenase activity"/>
    <property type="evidence" value="ECO:0007669"/>
    <property type="project" value="InterPro"/>
</dbReference>
<organism evidence="3 4">
    <name type="scientific">Paenalcaligenes hominis</name>
    <dbReference type="NCBI Taxonomy" id="643674"/>
    <lineage>
        <taxon>Bacteria</taxon>
        <taxon>Pseudomonadati</taxon>
        <taxon>Pseudomonadota</taxon>
        <taxon>Betaproteobacteria</taxon>
        <taxon>Burkholderiales</taxon>
        <taxon>Alcaligenaceae</taxon>
        <taxon>Paenalcaligenes</taxon>
    </lineage>
</organism>
<dbReference type="RefSeq" id="WP_276830778.1">
    <property type="nucleotide sequence ID" value="NZ_DYTQ01000069.1"/>
</dbReference>
<dbReference type="InterPro" id="IPR036866">
    <property type="entry name" value="RibonucZ/Hydroxyglut_hydro"/>
</dbReference>